<feature type="transmembrane region" description="Helical" evidence="4">
    <location>
        <begin position="6"/>
        <end position="23"/>
    </location>
</feature>
<keyword evidence="4" id="KW-1133">Transmembrane helix</keyword>
<dbReference type="Pfam" id="PF03403">
    <property type="entry name" value="PAF-AH_p_II"/>
    <property type="match status" value="2"/>
</dbReference>
<evidence type="ECO:0000256" key="4">
    <source>
        <dbReference type="SAM" id="Phobius"/>
    </source>
</evidence>
<dbReference type="GO" id="GO:0016787">
    <property type="term" value="F:hydrolase activity"/>
    <property type="evidence" value="ECO:0007669"/>
    <property type="project" value="UniProtKB-KW"/>
</dbReference>
<evidence type="ECO:0000313" key="5">
    <source>
        <dbReference type="EMBL" id="MFE8702280.1"/>
    </source>
</evidence>
<reference evidence="5 6" key="1">
    <citation type="submission" date="2024-08" db="EMBL/GenBank/DDBJ databases">
        <title>Two novel Cytobacillus novel species.</title>
        <authorList>
            <person name="Liu G."/>
        </authorList>
    </citation>
    <scope>NUCLEOTIDE SEQUENCE [LARGE SCALE GENOMIC DNA]</scope>
    <source>
        <strain evidence="5 6">FJAT-54145</strain>
    </source>
</reference>
<evidence type="ECO:0000256" key="1">
    <source>
        <dbReference type="ARBA" id="ARBA00022801"/>
    </source>
</evidence>
<dbReference type="PANTHER" id="PTHR10272">
    <property type="entry name" value="PLATELET-ACTIVATING FACTOR ACETYLHYDROLASE"/>
    <property type="match status" value="1"/>
</dbReference>
<evidence type="ECO:0000256" key="2">
    <source>
        <dbReference type="ARBA" id="ARBA00022963"/>
    </source>
</evidence>
<dbReference type="PANTHER" id="PTHR10272:SF0">
    <property type="entry name" value="PLATELET-ACTIVATING FACTOR ACETYLHYDROLASE"/>
    <property type="match status" value="1"/>
</dbReference>
<sequence length="455" mass="52028">MRIFELALFSISSLTFILLLARIQKNCRLVRTLAFLLMGIFLTHFLVEGYRWQMIPTYFMAITTILIIYRKLSINQLQLRLKWKGITAFVVISVFSLILPVLFPVFSFTIPTGPYDVGRSSLHLTDYSREETFTEESGDYRELMVSISYPIDRASHHPSASYIENAGTFLKAINKETGIPTFFLQYLKEIQTNGHENAAIAKGEESFPVIIFSHGFPGTRFMYTTLIEEVVSQGFVVISIDHSYHSSLTVFPDGKSAYLDDKIPSPLDLKAWDELIASVWGKDHQFILDFLEDLASDPFYKGKLDLERIGVMGHSFGGATAFQTLIQDDRVKLGINMDGTFFGEKVRTDAQYKPFLWMTVDAGQISDQTETPDKNTLKMLGMTNEEFVTLSKELKNRKKQFETYASDMVQINGTHMSFSDYYLFSPYLAISDKVNVHQQHQMISKNIVEFLKDNF</sequence>
<keyword evidence="2" id="KW-0442">Lipid degradation</keyword>
<name>A0ABW6KDE5_9BACI</name>
<comment type="caution">
    <text evidence="5">The sequence shown here is derived from an EMBL/GenBank/DDBJ whole genome shotgun (WGS) entry which is preliminary data.</text>
</comment>
<protein>
    <submittedName>
        <fullName evidence="5">Alpha/beta hydrolase family protein</fullName>
    </submittedName>
</protein>
<dbReference type="Proteomes" id="UP001601059">
    <property type="component" value="Unassembled WGS sequence"/>
</dbReference>
<dbReference type="InterPro" id="IPR029058">
    <property type="entry name" value="AB_hydrolase_fold"/>
</dbReference>
<dbReference type="SUPFAM" id="SSF53474">
    <property type="entry name" value="alpha/beta-Hydrolases"/>
    <property type="match status" value="1"/>
</dbReference>
<accession>A0ABW6KDE5</accession>
<feature type="transmembrane region" description="Helical" evidence="4">
    <location>
        <begin position="81"/>
        <end position="103"/>
    </location>
</feature>
<feature type="transmembrane region" description="Helical" evidence="4">
    <location>
        <begin position="53"/>
        <end position="69"/>
    </location>
</feature>
<evidence type="ECO:0000313" key="6">
    <source>
        <dbReference type="Proteomes" id="UP001601059"/>
    </source>
</evidence>
<keyword evidence="3" id="KW-0443">Lipid metabolism</keyword>
<keyword evidence="4" id="KW-0812">Transmembrane</keyword>
<evidence type="ECO:0000256" key="3">
    <source>
        <dbReference type="ARBA" id="ARBA00023098"/>
    </source>
</evidence>
<keyword evidence="4" id="KW-0472">Membrane</keyword>
<dbReference type="EMBL" id="JBIACK010000009">
    <property type="protein sequence ID" value="MFE8702280.1"/>
    <property type="molecule type" value="Genomic_DNA"/>
</dbReference>
<organism evidence="5 6">
    <name type="scientific">Cytobacillus spartinae</name>
    <dbReference type="NCBI Taxonomy" id="3299023"/>
    <lineage>
        <taxon>Bacteria</taxon>
        <taxon>Bacillati</taxon>
        <taxon>Bacillota</taxon>
        <taxon>Bacilli</taxon>
        <taxon>Bacillales</taxon>
        <taxon>Bacillaceae</taxon>
        <taxon>Cytobacillus</taxon>
    </lineage>
</organism>
<proteinExistence type="predicted"/>
<keyword evidence="6" id="KW-1185">Reference proteome</keyword>
<keyword evidence="1 5" id="KW-0378">Hydrolase</keyword>
<dbReference type="Gene3D" id="3.40.50.1820">
    <property type="entry name" value="alpha/beta hydrolase"/>
    <property type="match status" value="1"/>
</dbReference>
<gene>
    <name evidence="5" type="ORF">ACFYKX_16920</name>
</gene>
<feature type="transmembrane region" description="Helical" evidence="4">
    <location>
        <begin position="30"/>
        <end position="47"/>
    </location>
</feature>
<dbReference type="RefSeq" id="WP_389362249.1">
    <property type="nucleotide sequence ID" value="NZ_JBIACK010000009.1"/>
</dbReference>